<dbReference type="InterPro" id="IPR000834">
    <property type="entry name" value="Peptidase_M14"/>
</dbReference>
<keyword evidence="4" id="KW-1185">Reference proteome</keyword>
<dbReference type="Pfam" id="PF00246">
    <property type="entry name" value="Peptidase_M14"/>
    <property type="match status" value="1"/>
</dbReference>
<reference evidence="3" key="1">
    <citation type="journal article" date="2014" name="Int. J. Syst. Evol. Microbiol.">
        <title>Complete genome sequence of Corynebacterium casei LMG S-19264T (=DSM 44701T), isolated from a smear-ripened cheese.</title>
        <authorList>
            <consortium name="US DOE Joint Genome Institute (JGI-PGF)"/>
            <person name="Walter F."/>
            <person name="Albersmeier A."/>
            <person name="Kalinowski J."/>
            <person name="Ruckert C."/>
        </authorList>
    </citation>
    <scope>NUCLEOTIDE SEQUENCE</scope>
    <source>
        <strain evidence="3">NBRC 108769</strain>
    </source>
</reference>
<dbReference type="SUPFAM" id="SSF53187">
    <property type="entry name" value="Zn-dependent exopeptidases"/>
    <property type="match status" value="1"/>
</dbReference>
<comment type="caution">
    <text evidence="3">The sequence shown here is derived from an EMBL/GenBank/DDBJ whole genome shotgun (WGS) entry which is preliminary data.</text>
</comment>
<evidence type="ECO:0000313" key="4">
    <source>
        <dbReference type="Proteomes" id="UP001156666"/>
    </source>
</evidence>
<dbReference type="CDD" id="cd06241">
    <property type="entry name" value="M14-like"/>
    <property type="match status" value="1"/>
</dbReference>
<proteinExistence type="inferred from homology"/>
<organism evidence="3 4">
    <name type="scientific">Portibacter lacus</name>
    <dbReference type="NCBI Taxonomy" id="1099794"/>
    <lineage>
        <taxon>Bacteria</taxon>
        <taxon>Pseudomonadati</taxon>
        <taxon>Bacteroidota</taxon>
        <taxon>Saprospiria</taxon>
        <taxon>Saprospirales</taxon>
        <taxon>Haliscomenobacteraceae</taxon>
        <taxon>Portibacter</taxon>
    </lineage>
</organism>
<dbReference type="PROSITE" id="PS51257">
    <property type="entry name" value="PROKAR_LIPOPROTEIN"/>
    <property type="match status" value="1"/>
</dbReference>
<dbReference type="Proteomes" id="UP001156666">
    <property type="component" value="Unassembled WGS sequence"/>
</dbReference>
<feature type="active site" description="Proton donor/acceptor" evidence="1">
    <location>
        <position position="292"/>
    </location>
</feature>
<protein>
    <recommendedName>
        <fullName evidence="2">Peptidase M14 domain-containing protein</fullName>
    </recommendedName>
</protein>
<dbReference type="AlphaFoldDB" id="A0AA37WC25"/>
<dbReference type="PROSITE" id="PS52035">
    <property type="entry name" value="PEPTIDASE_M14"/>
    <property type="match status" value="1"/>
</dbReference>
<dbReference type="GO" id="GO:0004181">
    <property type="term" value="F:metallocarboxypeptidase activity"/>
    <property type="evidence" value="ECO:0007669"/>
    <property type="project" value="InterPro"/>
</dbReference>
<dbReference type="RefSeq" id="WP_235292586.1">
    <property type="nucleotide sequence ID" value="NZ_BSOH01000001.1"/>
</dbReference>
<reference evidence="3" key="2">
    <citation type="submission" date="2023-01" db="EMBL/GenBank/DDBJ databases">
        <title>Draft genome sequence of Portibacter lacus strain NBRC 108769.</title>
        <authorList>
            <person name="Sun Q."/>
            <person name="Mori K."/>
        </authorList>
    </citation>
    <scope>NUCLEOTIDE SEQUENCE</scope>
    <source>
        <strain evidence="3">NBRC 108769</strain>
    </source>
</reference>
<accession>A0AA37WC25</accession>
<evidence type="ECO:0000313" key="3">
    <source>
        <dbReference type="EMBL" id="GLR15688.1"/>
    </source>
</evidence>
<name>A0AA37WC25_9BACT</name>
<dbReference type="EMBL" id="BSOH01000001">
    <property type="protein sequence ID" value="GLR15688.1"/>
    <property type="molecule type" value="Genomic_DNA"/>
</dbReference>
<gene>
    <name evidence="3" type="ORF">GCM10007940_03030</name>
</gene>
<feature type="domain" description="Peptidase M14" evidence="2">
    <location>
        <begin position="39"/>
        <end position="317"/>
    </location>
</feature>
<comment type="similarity">
    <text evidence="1">Belongs to the peptidase M14 family.</text>
</comment>
<evidence type="ECO:0000259" key="2">
    <source>
        <dbReference type="PROSITE" id="PS52035"/>
    </source>
</evidence>
<evidence type="ECO:0000256" key="1">
    <source>
        <dbReference type="PROSITE-ProRule" id="PRU01379"/>
    </source>
</evidence>
<dbReference type="GO" id="GO:0008270">
    <property type="term" value="F:zinc ion binding"/>
    <property type="evidence" value="ECO:0007669"/>
    <property type="project" value="InterPro"/>
</dbReference>
<sequence length="580" mass="67599">MHKLLLLFVILSITSCNITKGLIDSLDPSLTPFEKDNNYSASYEEVIEYYKYLDKTSLYIQVNAFGKTDSGHPLHEVIIDKSKKFTPLAAIQENKAVMFVNNGIHPGEPCGIDASMMLAKDLIQNKSDLLDSTIIVIVPVYNIGGSLNRGAYSRANQNGPALYGFRGNAKNLDLNRDFIKQDSENAKSMNRLFTKWNPDIFIDNHTSNGADYQYIITLIATQKDKLEANLSRYMTNEMLPELYSKMKSKDYEMTPYVYSRSTPDEGIAGFLDLPRYSSGYAALHNTISFMPETHMFKPYKDRVQSTYTFMISMLEFIKDNKQSLQDVRNRAIENTRIQEKFDLNWTLDFEKEDQLMFKGYESATKKSKVTGLDRMYYDRSKPYEKSVPFYNTYKSTLTVSKPKAYIIPQAYTDVIERLRANGVQIETITEDQEMTLEVYRIEDYEDPKSAYEGHYNHSQVTVSTGKEQIKIRKGDYRIRTNQSKNRYIVSTLEPQAPDSYFAWNFFDGILMAKEHFSSYVFEEIAEDLLKKDKELRKDFEEKKRNDKEFSNSSYAQLNYIYKRSPYYEKTYKRYPVFREF</sequence>
<dbReference type="GO" id="GO:0006508">
    <property type="term" value="P:proteolysis"/>
    <property type="evidence" value="ECO:0007669"/>
    <property type="project" value="InterPro"/>
</dbReference>
<dbReference type="Gene3D" id="3.40.630.10">
    <property type="entry name" value="Zn peptidases"/>
    <property type="match status" value="1"/>
</dbReference>